<dbReference type="GO" id="GO:0005543">
    <property type="term" value="F:phospholipid binding"/>
    <property type="evidence" value="ECO:0007669"/>
    <property type="project" value="InterPro"/>
</dbReference>
<dbReference type="Pfam" id="PF15410">
    <property type="entry name" value="PH_9"/>
    <property type="match status" value="1"/>
</dbReference>
<dbReference type="SMART" id="SM00233">
    <property type="entry name" value="PH"/>
    <property type="match status" value="1"/>
</dbReference>
<dbReference type="Proteomes" id="UP000276133">
    <property type="component" value="Unassembled WGS sequence"/>
</dbReference>
<sequence>IVRSRVGFLPSSYENLQKLRQEQSRISAAVKFKGDESRFEGQLSRKHEWESVNRKASNRSWDKVLCVISSSNRFEFYKDQKHIRNNKPMESLSLSGASVEVARDYTKKEHVFRLRLGNGGQYLFRAKDDQEMNSWISRTQAAINSIGTNGSPSDITNKTKSLPPPDKQRGAGIGYSGSLKKDQYKK</sequence>
<dbReference type="InterPro" id="IPR041681">
    <property type="entry name" value="PH_9"/>
</dbReference>
<accession>A0A3M7T8N2</accession>
<feature type="non-terminal residue" evidence="3">
    <location>
        <position position="1"/>
    </location>
</feature>
<dbReference type="InterPro" id="IPR001605">
    <property type="entry name" value="PH_dom-spectrin-type"/>
</dbReference>
<dbReference type="FunFam" id="2.30.29.30:FF:000024">
    <property type="entry name" value="Spectrin beta chain"/>
    <property type="match status" value="1"/>
</dbReference>
<feature type="domain" description="PH" evidence="2">
    <location>
        <begin position="36"/>
        <end position="144"/>
    </location>
</feature>
<evidence type="ECO:0000313" key="3">
    <source>
        <dbReference type="EMBL" id="RNA44228.1"/>
    </source>
</evidence>
<dbReference type="CDD" id="cd10571">
    <property type="entry name" value="PH_beta_spectrin"/>
    <property type="match status" value="1"/>
</dbReference>
<evidence type="ECO:0000256" key="1">
    <source>
        <dbReference type="SAM" id="MobiDB-lite"/>
    </source>
</evidence>
<feature type="region of interest" description="Disordered" evidence="1">
    <location>
        <begin position="146"/>
        <end position="186"/>
    </location>
</feature>
<dbReference type="EMBL" id="REGN01000131">
    <property type="protein sequence ID" value="RNA44228.1"/>
    <property type="molecule type" value="Genomic_DNA"/>
</dbReference>
<proteinExistence type="predicted"/>
<dbReference type="PRINTS" id="PR00683">
    <property type="entry name" value="SPECTRINPH"/>
</dbReference>
<dbReference type="InterPro" id="IPR001849">
    <property type="entry name" value="PH_domain"/>
</dbReference>
<organism evidence="3 4">
    <name type="scientific">Brachionus plicatilis</name>
    <name type="common">Marine rotifer</name>
    <name type="synonym">Brachionus muelleri</name>
    <dbReference type="NCBI Taxonomy" id="10195"/>
    <lineage>
        <taxon>Eukaryota</taxon>
        <taxon>Metazoa</taxon>
        <taxon>Spiralia</taxon>
        <taxon>Gnathifera</taxon>
        <taxon>Rotifera</taxon>
        <taxon>Eurotatoria</taxon>
        <taxon>Monogononta</taxon>
        <taxon>Pseudotrocha</taxon>
        <taxon>Ploima</taxon>
        <taxon>Brachionidae</taxon>
        <taxon>Brachionus</taxon>
    </lineage>
</organism>
<dbReference type="AlphaFoldDB" id="A0A3M7T8N2"/>
<feature type="compositionally biased region" description="Polar residues" evidence="1">
    <location>
        <begin position="146"/>
        <end position="160"/>
    </location>
</feature>
<comment type="caution">
    <text evidence="3">The sequence shown here is derived from an EMBL/GenBank/DDBJ whole genome shotgun (WGS) entry which is preliminary data.</text>
</comment>
<dbReference type="OrthoDB" id="5865767at2759"/>
<gene>
    <name evidence="3" type="ORF">BpHYR1_047757</name>
</gene>
<dbReference type="SUPFAM" id="SSF50729">
    <property type="entry name" value="PH domain-like"/>
    <property type="match status" value="1"/>
</dbReference>
<dbReference type="STRING" id="10195.A0A3M7T8N2"/>
<keyword evidence="4" id="KW-1185">Reference proteome</keyword>
<reference evidence="3 4" key="1">
    <citation type="journal article" date="2018" name="Sci. Rep.">
        <title>Genomic signatures of local adaptation to the degree of environmental predictability in rotifers.</title>
        <authorList>
            <person name="Franch-Gras L."/>
            <person name="Hahn C."/>
            <person name="Garcia-Roger E.M."/>
            <person name="Carmona M.J."/>
            <person name="Serra M."/>
            <person name="Gomez A."/>
        </authorList>
    </citation>
    <scope>NUCLEOTIDE SEQUENCE [LARGE SCALE GENOMIC DNA]</scope>
    <source>
        <strain evidence="3">HYR1</strain>
    </source>
</reference>
<dbReference type="Gene3D" id="2.30.29.30">
    <property type="entry name" value="Pleckstrin-homology domain (PH domain)/Phosphotyrosine-binding domain (PTB)"/>
    <property type="match status" value="1"/>
</dbReference>
<evidence type="ECO:0000259" key="2">
    <source>
        <dbReference type="PROSITE" id="PS50003"/>
    </source>
</evidence>
<evidence type="ECO:0000313" key="4">
    <source>
        <dbReference type="Proteomes" id="UP000276133"/>
    </source>
</evidence>
<dbReference type="PANTHER" id="PTHR37283">
    <property type="entry name" value="PH DOMAIN-CONTAINING PROTEIN YHR131C"/>
    <property type="match status" value="1"/>
</dbReference>
<dbReference type="InterPro" id="IPR011993">
    <property type="entry name" value="PH-like_dom_sf"/>
</dbReference>
<dbReference type="PANTHER" id="PTHR37283:SF1">
    <property type="entry name" value="PH DOMAIN-CONTAINING PROTEIN YHR131C"/>
    <property type="match status" value="1"/>
</dbReference>
<protein>
    <submittedName>
        <fullName evidence="3">Spectrin beta non-erythrocytic 1-like</fullName>
    </submittedName>
</protein>
<dbReference type="PROSITE" id="PS50003">
    <property type="entry name" value="PH_DOMAIN"/>
    <property type="match status" value="1"/>
</dbReference>
<name>A0A3M7T8N2_BRAPC</name>